<evidence type="ECO:0000313" key="3">
    <source>
        <dbReference type="Proteomes" id="UP000596742"/>
    </source>
</evidence>
<accession>A0A8B6GYI2</accession>
<gene>
    <name evidence="2" type="ORF">MGAL_10B080010</name>
</gene>
<reference evidence="2" key="1">
    <citation type="submission" date="2018-11" db="EMBL/GenBank/DDBJ databases">
        <authorList>
            <person name="Alioto T."/>
            <person name="Alioto T."/>
        </authorList>
    </citation>
    <scope>NUCLEOTIDE SEQUENCE</scope>
</reference>
<feature type="region of interest" description="Disordered" evidence="1">
    <location>
        <begin position="230"/>
        <end position="267"/>
    </location>
</feature>
<organism evidence="2 3">
    <name type="scientific">Mytilus galloprovincialis</name>
    <name type="common">Mediterranean mussel</name>
    <dbReference type="NCBI Taxonomy" id="29158"/>
    <lineage>
        <taxon>Eukaryota</taxon>
        <taxon>Metazoa</taxon>
        <taxon>Spiralia</taxon>
        <taxon>Lophotrochozoa</taxon>
        <taxon>Mollusca</taxon>
        <taxon>Bivalvia</taxon>
        <taxon>Autobranchia</taxon>
        <taxon>Pteriomorphia</taxon>
        <taxon>Mytilida</taxon>
        <taxon>Mytiloidea</taxon>
        <taxon>Mytilidae</taxon>
        <taxon>Mytilinae</taxon>
        <taxon>Mytilus</taxon>
    </lineage>
</organism>
<dbReference type="AlphaFoldDB" id="A0A8B6GYI2"/>
<feature type="compositionally biased region" description="Polar residues" evidence="1">
    <location>
        <begin position="186"/>
        <end position="199"/>
    </location>
</feature>
<name>A0A8B6GYI2_MYTGA</name>
<feature type="region of interest" description="Disordered" evidence="1">
    <location>
        <begin position="186"/>
        <end position="208"/>
    </location>
</feature>
<evidence type="ECO:0000313" key="2">
    <source>
        <dbReference type="EMBL" id="VDI71493.1"/>
    </source>
</evidence>
<evidence type="ECO:0000256" key="1">
    <source>
        <dbReference type="SAM" id="MobiDB-lite"/>
    </source>
</evidence>
<comment type="caution">
    <text evidence="2">The sequence shown here is derived from an EMBL/GenBank/DDBJ whole genome shotgun (WGS) entry which is preliminary data.</text>
</comment>
<keyword evidence="3" id="KW-1185">Reference proteome</keyword>
<dbReference type="OrthoDB" id="6112154at2759"/>
<protein>
    <submittedName>
        <fullName evidence="2">Uncharacterized protein</fullName>
    </submittedName>
</protein>
<dbReference type="Proteomes" id="UP000596742">
    <property type="component" value="Unassembled WGS sequence"/>
</dbReference>
<sequence length="319" mass="36132">MYNVTIEDEGRYQINLLFRVETTRLQLAKLWFINQTNLKTIAGQEGEIIHIICGSNAEQFITALTLESNGTIKAIGDNQTVSYSFIPDRTDHLTKYQCVDSKHLSIMIEVELRIRCPPVFAKENRLVKIGKVGQSSIRMSFYVYSYPDIEEIFLQNNVRPSHTNDNQGQNLTQQHAATILNEANVQSTDNDSNELSTDFPNDDLPQLGVPDVREQLVSISTDDTNIIDDRQQHEQSSDQKSQTSDDSDSESSRTLMAGNVGDGYENPYQTVLQDHQESHQYTKITIERNISVSSAESNCEMQILEKSLPKEAGYINLQF</sequence>
<proteinExistence type="predicted"/>
<dbReference type="EMBL" id="UYJE01009232">
    <property type="protein sequence ID" value="VDI71493.1"/>
    <property type="molecule type" value="Genomic_DNA"/>
</dbReference>